<reference evidence="3" key="1">
    <citation type="submission" date="2017-01" db="EMBL/GenBank/DDBJ databases">
        <authorList>
            <person name="Varghese N."/>
            <person name="Submissions S."/>
        </authorList>
    </citation>
    <scope>NUCLEOTIDE SEQUENCE [LARGE SCALE GENOMIC DNA]</scope>
    <source>
        <strain evidence="3">DSM 22306</strain>
    </source>
</reference>
<dbReference type="Proteomes" id="UP000185999">
    <property type="component" value="Unassembled WGS sequence"/>
</dbReference>
<sequence>MRKKLFTYICSIMLLGFFSISSVFAENTDARTTYAVVWSIDTDDAELFNNTIADHSTEVLELWKNGTIENVYIDSKKTHDVVSKGDTARVMFFIKAKTDEEAKKILDGMPLVKKKAATYTLYPVGSLWLKQF</sequence>
<feature type="signal peptide" evidence="1">
    <location>
        <begin position="1"/>
        <end position="25"/>
    </location>
</feature>
<dbReference type="AlphaFoldDB" id="A0A1N7MA96"/>
<keyword evidence="1" id="KW-0732">Signal</keyword>
<evidence type="ECO:0000313" key="2">
    <source>
        <dbReference type="EMBL" id="SIS82899.1"/>
    </source>
</evidence>
<evidence type="ECO:0000256" key="1">
    <source>
        <dbReference type="SAM" id="SignalP"/>
    </source>
</evidence>
<dbReference type="RefSeq" id="WP_054340324.1">
    <property type="nucleotide sequence ID" value="NZ_FTOE01000005.1"/>
</dbReference>
<proteinExistence type="predicted"/>
<dbReference type="STRING" id="619304.SAMN05421760_105301"/>
<gene>
    <name evidence="2" type="ORF">SAMN05421760_105301</name>
</gene>
<evidence type="ECO:0000313" key="3">
    <source>
        <dbReference type="Proteomes" id="UP000185999"/>
    </source>
</evidence>
<name>A0A1N7MA96_9GAMM</name>
<feature type="chain" id="PRO_5009943444" evidence="1">
    <location>
        <begin position="26"/>
        <end position="132"/>
    </location>
</feature>
<keyword evidence="3" id="KW-1185">Reference proteome</keyword>
<protein>
    <submittedName>
        <fullName evidence="2">Uncharacterized protein</fullName>
    </submittedName>
</protein>
<organism evidence="2 3">
    <name type="scientific">Neptunomonas antarctica</name>
    <dbReference type="NCBI Taxonomy" id="619304"/>
    <lineage>
        <taxon>Bacteria</taxon>
        <taxon>Pseudomonadati</taxon>
        <taxon>Pseudomonadota</taxon>
        <taxon>Gammaproteobacteria</taxon>
        <taxon>Oceanospirillales</taxon>
        <taxon>Oceanospirillaceae</taxon>
        <taxon>Neptunomonas</taxon>
    </lineage>
</organism>
<accession>A0A1N7MA96</accession>
<dbReference type="EMBL" id="FTOE01000005">
    <property type="protein sequence ID" value="SIS82899.1"/>
    <property type="molecule type" value="Genomic_DNA"/>
</dbReference>
<dbReference type="OrthoDB" id="1419736at2"/>